<feature type="chain" id="PRO_5041447742" description="MACPF domain-containing protein" evidence="2">
    <location>
        <begin position="28"/>
        <end position="985"/>
    </location>
</feature>
<comment type="caution">
    <text evidence="3">The sequence shown here is derived from an EMBL/GenBank/DDBJ whole genome shotgun (WGS) entry which is preliminary data.</text>
</comment>
<dbReference type="AlphaFoldDB" id="A0AA36NIY3"/>
<feature type="region of interest" description="Disordered" evidence="1">
    <location>
        <begin position="756"/>
        <end position="775"/>
    </location>
</feature>
<accession>A0AA36NIY3</accession>
<feature type="compositionally biased region" description="Gly residues" evidence="1">
    <location>
        <begin position="756"/>
        <end position="768"/>
    </location>
</feature>
<feature type="signal peptide" evidence="2">
    <location>
        <begin position="1"/>
        <end position="27"/>
    </location>
</feature>
<protein>
    <recommendedName>
        <fullName evidence="5">MACPF domain-containing protein</fullName>
    </recommendedName>
</protein>
<organism evidence="3 4">
    <name type="scientific">Effrenium voratum</name>
    <dbReference type="NCBI Taxonomy" id="2562239"/>
    <lineage>
        <taxon>Eukaryota</taxon>
        <taxon>Sar</taxon>
        <taxon>Alveolata</taxon>
        <taxon>Dinophyceae</taxon>
        <taxon>Suessiales</taxon>
        <taxon>Symbiodiniaceae</taxon>
        <taxon>Effrenium</taxon>
    </lineage>
</organism>
<evidence type="ECO:0000313" key="3">
    <source>
        <dbReference type="EMBL" id="CAJ1408784.1"/>
    </source>
</evidence>
<evidence type="ECO:0000256" key="1">
    <source>
        <dbReference type="SAM" id="MobiDB-lite"/>
    </source>
</evidence>
<sequence length="985" mass="106819">MIAMWRCVFSQLVLSCLVFLPLRNADGLADCEDLVAMQMRLEKTTITTTTTMSAPAHTVKFTSKGGELWAFVAKTFSEARTEATNQLRMKGWLNAHAQCELCCASAPQNFTCCFQFFWVGSALSQEAEDGLQGNVPDVGTSLEVVFKAEENLDSDVVKVVRNSGLSAEQQHTSLQNLQERGISSSSQLIRENPKDIFGGSVSRMALNKLTQAQTSAESQQVAAAKASLIPSAADEAAKVQAMTAGMAAKLAQARQEMEQVVANGQGHVTAQAEQQMNNVLAQLRAISVDDADLSTDSALTSLNTAIASGGFVGGSKLLPSQLISFNGVFRGIALMIGGELRGQAVEFRSSYAQMPQDQLMQLYEMHPEVNSQEMYLESEFASDLQYANGMVEAYGQSAFSASVDSWQAGFDVASSGFSGGGSGGQSSSKSGGSAHSRHNSESEKMKKKITSLYKSQYFFEPKMTLAISEDMLQLSQQFRARCDAASYSLCKSMDLENCNQWLATPEVTPQNPTNKTNKTETEMSLGLTAILTNVNWNAFANNPIQSAFEDAARNYFVSMAGVEGVDVQVSTARPGAYWGGDKWTQVLLQISVAPASFSVNSNIMKWWNKGVLQSGMLSAVEAARGMSDARVENQTDPSHYLPRTWRYFVTSWQPAEPSKAVSQFQVYEPDVRALLDPTSSAEQLVLSLIYDYGTHICPKVTLGAWWRITARYVSTVDQERLDVEQAATSYITKAEAESWAYDASAAGSYRGVSGGASAGQGSSGGKGKGSNSTSGAKEETLIAMKNATMNVEQVWQGGAEGVSPLDWRRSLDENFNSNWKVIERDLTRCVGLWMYVEDPYLSQALCSTWVSKLLQSYNLTSDSVPLQLQTAACTTTRNMQYLINFAQNVSAAMQEQEYASLASECVLKHPGNYWSPPNTCIPKQCFCTLKGGTVANGTTGKDCPQQGDRDCVGCCLESQRGTCSKPTACASGDILKPKANTLKCQ</sequence>
<reference evidence="3" key="1">
    <citation type="submission" date="2023-08" db="EMBL/GenBank/DDBJ databases">
        <authorList>
            <person name="Chen Y."/>
            <person name="Shah S."/>
            <person name="Dougan E. K."/>
            <person name="Thang M."/>
            <person name="Chan C."/>
        </authorList>
    </citation>
    <scope>NUCLEOTIDE SEQUENCE</scope>
</reference>
<evidence type="ECO:0000256" key="2">
    <source>
        <dbReference type="SAM" id="SignalP"/>
    </source>
</evidence>
<gene>
    <name evidence="3" type="ORF">EVOR1521_LOCUS30042</name>
</gene>
<keyword evidence="2" id="KW-0732">Signal</keyword>
<evidence type="ECO:0008006" key="5">
    <source>
        <dbReference type="Google" id="ProtNLM"/>
    </source>
</evidence>
<name>A0AA36NIY3_9DINO</name>
<evidence type="ECO:0000313" key="4">
    <source>
        <dbReference type="Proteomes" id="UP001178507"/>
    </source>
</evidence>
<feature type="region of interest" description="Disordered" evidence="1">
    <location>
        <begin position="419"/>
        <end position="446"/>
    </location>
</feature>
<dbReference type="EMBL" id="CAUJNA010003732">
    <property type="protein sequence ID" value="CAJ1408784.1"/>
    <property type="molecule type" value="Genomic_DNA"/>
</dbReference>
<proteinExistence type="predicted"/>
<keyword evidence="4" id="KW-1185">Reference proteome</keyword>
<dbReference type="Proteomes" id="UP001178507">
    <property type="component" value="Unassembled WGS sequence"/>
</dbReference>